<dbReference type="RefSeq" id="WP_280883223.1">
    <property type="nucleotide sequence ID" value="NZ_JARXVH010000038.1"/>
</dbReference>
<feature type="compositionally biased region" description="Basic and acidic residues" evidence="1">
    <location>
        <begin position="30"/>
        <end position="45"/>
    </location>
</feature>
<protein>
    <submittedName>
        <fullName evidence="2">Uncharacterized protein</fullName>
    </submittedName>
</protein>
<feature type="compositionally biased region" description="Polar residues" evidence="1">
    <location>
        <begin position="46"/>
        <end position="69"/>
    </location>
</feature>
<evidence type="ECO:0000313" key="2">
    <source>
        <dbReference type="EMBL" id="MDH6222617.1"/>
    </source>
</evidence>
<dbReference type="Proteomes" id="UP001160499">
    <property type="component" value="Unassembled WGS sequence"/>
</dbReference>
<name>A0ABT6M229_9ACTN</name>
<proteinExistence type="predicted"/>
<organism evidence="2 3">
    <name type="scientific">Streptomyces pseudovenezuelae</name>
    <dbReference type="NCBI Taxonomy" id="67350"/>
    <lineage>
        <taxon>Bacteria</taxon>
        <taxon>Bacillati</taxon>
        <taxon>Actinomycetota</taxon>
        <taxon>Actinomycetes</taxon>
        <taxon>Kitasatosporales</taxon>
        <taxon>Streptomycetaceae</taxon>
        <taxon>Streptomyces</taxon>
        <taxon>Streptomyces aurantiacus group</taxon>
    </lineage>
</organism>
<accession>A0ABT6M229</accession>
<keyword evidence="3" id="KW-1185">Reference proteome</keyword>
<feature type="region of interest" description="Disordered" evidence="1">
    <location>
        <begin position="28"/>
        <end position="69"/>
    </location>
</feature>
<gene>
    <name evidence="2" type="ORF">M2283_009968</name>
</gene>
<sequence length="69" mass="7328">MSVRAHRARRRAATALVLTALTALTLTGCRDGEGIRDEGPAKSRSAEQPSAGQHTQETARSMNRTASGH</sequence>
<evidence type="ECO:0000256" key="1">
    <source>
        <dbReference type="SAM" id="MobiDB-lite"/>
    </source>
</evidence>
<dbReference type="EMBL" id="JARXVH010000038">
    <property type="protein sequence ID" value="MDH6222617.1"/>
    <property type="molecule type" value="Genomic_DNA"/>
</dbReference>
<reference evidence="2 3" key="1">
    <citation type="submission" date="2023-04" db="EMBL/GenBank/DDBJ databases">
        <title>Forest soil microbial communities from Buena Vista Peninsula, Colon Province, Panama.</title>
        <authorList>
            <person name="Bouskill N."/>
        </authorList>
    </citation>
    <scope>NUCLEOTIDE SEQUENCE [LARGE SCALE GENOMIC DNA]</scope>
    <source>
        <strain evidence="2 3">GGS1</strain>
    </source>
</reference>
<dbReference type="PROSITE" id="PS51257">
    <property type="entry name" value="PROKAR_LIPOPROTEIN"/>
    <property type="match status" value="1"/>
</dbReference>
<evidence type="ECO:0000313" key="3">
    <source>
        <dbReference type="Proteomes" id="UP001160499"/>
    </source>
</evidence>
<comment type="caution">
    <text evidence="2">The sequence shown here is derived from an EMBL/GenBank/DDBJ whole genome shotgun (WGS) entry which is preliminary data.</text>
</comment>